<feature type="compositionally biased region" description="Low complexity" evidence="3">
    <location>
        <begin position="134"/>
        <end position="148"/>
    </location>
</feature>
<feature type="compositionally biased region" description="Low complexity" evidence="3">
    <location>
        <begin position="59"/>
        <end position="85"/>
    </location>
</feature>
<comment type="caution">
    <text evidence="5">The sequence shown here is derived from an EMBL/GenBank/DDBJ whole genome shotgun (WGS) entry which is preliminary data.</text>
</comment>
<feature type="region of interest" description="Disordered" evidence="3">
    <location>
        <begin position="444"/>
        <end position="491"/>
    </location>
</feature>
<name>A0A9P5ZDK5_9AGAR</name>
<keyword evidence="6" id="KW-1185">Reference proteome</keyword>
<dbReference type="GO" id="GO:0009653">
    <property type="term" value="P:anatomical structure morphogenesis"/>
    <property type="evidence" value="ECO:0007669"/>
    <property type="project" value="TreeGrafter"/>
</dbReference>
<dbReference type="InterPro" id="IPR036390">
    <property type="entry name" value="WH_DNA-bd_sf"/>
</dbReference>
<dbReference type="PRINTS" id="PR00053">
    <property type="entry name" value="FORKHEAD"/>
</dbReference>
<evidence type="ECO:0000256" key="3">
    <source>
        <dbReference type="SAM" id="MobiDB-lite"/>
    </source>
</evidence>
<feature type="compositionally biased region" description="Polar residues" evidence="3">
    <location>
        <begin position="149"/>
        <end position="158"/>
    </location>
</feature>
<dbReference type="InterPro" id="IPR036388">
    <property type="entry name" value="WH-like_DNA-bd_sf"/>
</dbReference>
<dbReference type="GO" id="GO:0000978">
    <property type="term" value="F:RNA polymerase II cis-regulatory region sequence-specific DNA binding"/>
    <property type="evidence" value="ECO:0007669"/>
    <property type="project" value="TreeGrafter"/>
</dbReference>
<dbReference type="SUPFAM" id="SSF46785">
    <property type="entry name" value="Winged helix' DNA-binding domain"/>
    <property type="match status" value="1"/>
</dbReference>
<feature type="region of interest" description="Disordered" evidence="3">
    <location>
        <begin position="650"/>
        <end position="669"/>
    </location>
</feature>
<evidence type="ECO:0000256" key="2">
    <source>
        <dbReference type="PROSITE-ProRule" id="PRU00089"/>
    </source>
</evidence>
<dbReference type="InterPro" id="IPR001766">
    <property type="entry name" value="Fork_head_dom"/>
</dbReference>
<feature type="compositionally biased region" description="Basic and acidic residues" evidence="3">
    <location>
        <begin position="96"/>
        <end position="118"/>
    </location>
</feature>
<evidence type="ECO:0000313" key="6">
    <source>
        <dbReference type="Proteomes" id="UP000807469"/>
    </source>
</evidence>
<evidence type="ECO:0000259" key="4">
    <source>
        <dbReference type="PROSITE" id="PS50039"/>
    </source>
</evidence>
<dbReference type="PANTHER" id="PTHR11829:SF343">
    <property type="entry name" value="FORK-HEAD DOMAIN-CONTAINING PROTEIN"/>
    <property type="match status" value="1"/>
</dbReference>
<gene>
    <name evidence="5" type="ORF">BDN70DRAFT_795750</name>
</gene>
<organism evidence="5 6">
    <name type="scientific">Pholiota conissans</name>
    <dbReference type="NCBI Taxonomy" id="109636"/>
    <lineage>
        <taxon>Eukaryota</taxon>
        <taxon>Fungi</taxon>
        <taxon>Dikarya</taxon>
        <taxon>Basidiomycota</taxon>
        <taxon>Agaricomycotina</taxon>
        <taxon>Agaricomycetes</taxon>
        <taxon>Agaricomycetidae</taxon>
        <taxon>Agaricales</taxon>
        <taxon>Agaricineae</taxon>
        <taxon>Strophariaceae</taxon>
        <taxon>Pholiota</taxon>
    </lineage>
</organism>
<feature type="compositionally biased region" description="Polar residues" evidence="3">
    <location>
        <begin position="479"/>
        <end position="491"/>
    </location>
</feature>
<dbReference type="EMBL" id="MU155135">
    <property type="protein sequence ID" value="KAF9485486.1"/>
    <property type="molecule type" value="Genomic_DNA"/>
</dbReference>
<dbReference type="SMART" id="SM00339">
    <property type="entry name" value="FH"/>
    <property type="match status" value="1"/>
</dbReference>
<dbReference type="GO" id="GO:0005634">
    <property type="term" value="C:nucleus"/>
    <property type="evidence" value="ECO:0007669"/>
    <property type="project" value="UniProtKB-SubCell"/>
</dbReference>
<feature type="region of interest" description="Disordered" evidence="3">
    <location>
        <begin position="828"/>
        <end position="860"/>
    </location>
</feature>
<feature type="DNA-binding region" description="Fork-head" evidence="2">
    <location>
        <begin position="341"/>
        <end position="433"/>
    </location>
</feature>
<dbReference type="OrthoDB" id="5954824at2759"/>
<evidence type="ECO:0000256" key="1">
    <source>
        <dbReference type="ARBA" id="ARBA00023125"/>
    </source>
</evidence>
<comment type="subcellular location">
    <subcellularLocation>
        <location evidence="2">Nucleus</location>
    </subcellularLocation>
</comment>
<dbReference type="PANTHER" id="PTHR11829">
    <property type="entry name" value="FORKHEAD BOX PROTEIN"/>
    <property type="match status" value="1"/>
</dbReference>
<protein>
    <recommendedName>
        <fullName evidence="4">Fork-head domain-containing protein</fullName>
    </recommendedName>
</protein>
<feature type="region of interest" description="Disordered" evidence="3">
    <location>
        <begin position="570"/>
        <end position="618"/>
    </location>
</feature>
<feature type="compositionally biased region" description="Low complexity" evidence="3">
    <location>
        <begin position="580"/>
        <end position="614"/>
    </location>
</feature>
<accession>A0A9P5ZDK5</accession>
<dbReference type="Proteomes" id="UP000807469">
    <property type="component" value="Unassembled WGS sequence"/>
</dbReference>
<dbReference type="GO" id="GO:0000981">
    <property type="term" value="F:DNA-binding transcription factor activity, RNA polymerase II-specific"/>
    <property type="evidence" value="ECO:0007669"/>
    <property type="project" value="TreeGrafter"/>
</dbReference>
<dbReference type="InterPro" id="IPR050211">
    <property type="entry name" value="FOX_domain-containing"/>
</dbReference>
<dbReference type="PROSITE" id="PS50039">
    <property type="entry name" value="FORK_HEAD_3"/>
    <property type="match status" value="1"/>
</dbReference>
<feature type="region of interest" description="Disordered" evidence="3">
    <location>
        <begin position="742"/>
        <end position="776"/>
    </location>
</feature>
<sequence length="938" mass="101887">MTTTEASPISKLLETLGLTRDDLSVHSQQMRQFLTADTNLPQRVQERDAEFRARTGSDLRSISRSLGPSSSMSRSLSRASSSSLRDGTPPATPVKPEPHDAEIPQRRMDSMDVVLERQRRQRKKAKGREREAQKLAAHPPSPSPSNASQTLPSASTLTHSRDDSRSSEAGATESAHETAAETPNPPPITPQKNKYYRDHTNLSTDSATRKPPTCKTETATPTRPVAQQAAQALPQAQYYAYPGYLGYSHFMPVPLAYRPPQPSASSIPITPQPQRIQPSVLKKTSPLPASSPPRPSSPMSSSPSRGINTVSSPGPMGPAPEENEYDNLPYTLPPGPYSPNKPDLSYAALVGRAILSSPEHRLTLQEIYDWITIVYPHYKRGETTWMNSIRHVLSTTVCFRKVPRDRSVGRTLWAIYDEDLECFKDGGFKKQFCKDYINADKDKGVGGSKGKAKARKRGPDDDDTAEGRKPKKPRKEATFGSSFSSDPSTLQPAFMAAPAMPTISSHPMFPPTRPNTHHQPYYQTVQQSQGFAAEVIFPPLPPTAAFNRVVNNYAAQPTLTISANTVDDTITTEMQPPSPTGSSSPIPSLPSSSVSSSSIPDLTPDQNSSSPPSSLIATSDADIDMHSSSRPSSAASNLSQLSASVLVADTNSQETEDTSAASTDDDDSIFNTSLLGPVRFWTQASPHASVLQPSIELFDTMTGSPIDRKGKKKETTSKGYQFPPFPTSPTLNVRVKQTYVKSDDLLRPSSPTSLAPSSLGYFDPPSTPPRNTSHQISSIRTPLSHKGLHMSPTASLAHYKSNLDPPPAYSGGGGVQPLDLSQDATTGAALCDEDDPNRTPRKRLTNSSAGNVFFGHPVTPRKLTFPPDSPFRTPMAGSPFRTPGSRLASILDPHDPRTVLHEELDHRAYEDSPGGIFGKDKRALLYDSPGYGEAPKWW</sequence>
<dbReference type="Pfam" id="PF00250">
    <property type="entry name" value="Forkhead"/>
    <property type="match status" value="1"/>
</dbReference>
<feature type="region of interest" description="Disordered" evidence="3">
    <location>
        <begin position="281"/>
        <end position="336"/>
    </location>
</feature>
<reference evidence="5" key="1">
    <citation type="submission" date="2020-11" db="EMBL/GenBank/DDBJ databases">
        <authorList>
            <consortium name="DOE Joint Genome Institute"/>
            <person name="Ahrendt S."/>
            <person name="Riley R."/>
            <person name="Andreopoulos W."/>
            <person name="Labutti K."/>
            <person name="Pangilinan J."/>
            <person name="Ruiz-Duenas F.J."/>
            <person name="Barrasa J.M."/>
            <person name="Sanchez-Garcia M."/>
            <person name="Camarero S."/>
            <person name="Miyauchi S."/>
            <person name="Serrano A."/>
            <person name="Linde D."/>
            <person name="Babiker R."/>
            <person name="Drula E."/>
            <person name="Ayuso-Fernandez I."/>
            <person name="Pacheco R."/>
            <person name="Padilla G."/>
            <person name="Ferreira P."/>
            <person name="Barriuso J."/>
            <person name="Kellner H."/>
            <person name="Castanera R."/>
            <person name="Alfaro M."/>
            <person name="Ramirez L."/>
            <person name="Pisabarro A.G."/>
            <person name="Kuo A."/>
            <person name="Tritt A."/>
            <person name="Lipzen A."/>
            <person name="He G."/>
            <person name="Yan M."/>
            <person name="Ng V."/>
            <person name="Cullen D."/>
            <person name="Martin F."/>
            <person name="Rosso M.-N."/>
            <person name="Henrissat B."/>
            <person name="Hibbett D."/>
            <person name="Martinez A.T."/>
            <person name="Grigoriev I.V."/>
        </authorList>
    </citation>
    <scope>NUCLEOTIDE SEQUENCE</scope>
    <source>
        <strain evidence="5">CIRM-BRFM 674</strain>
    </source>
</reference>
<dbReference type="AlphaFoldDB" id="A0A9P5ZDK5"/>
<keyword evidence="2" id="KW-0539">Nucleus</keyword>
<feature type="region of interest" description="Disordered" evidence="3">
    <location>
        <begin position="700"/>
        <end position="728"/>
    </location>
</feature>
<evidence type="ECO:0000313" key="5">
    <source>
        <dbReference type="EMBL" id="KAF9485486.1"/>
    </source>
</evidence>
<feature type="compositionally biased region" description="Low complexity" evidence="3">
    <location>
        <begin position="747"/>
        <end position="759"/>
    </location>
</feature>
<feature type="domain" description="Fork-head" evidence="4">
    <location>
        <begin position="341"/>
        <end position="433"/>
    </location>
</feature>
<keyword evidence="1 2" id="KW-0238">DNA-binding</keyword>
<dbReference type="GO" id="GO:0030154">
    <property type="term" value="P:cell differentiation"/>
    <property type="evidence" value="ECO:0007669"/>
    <property type="project" value="TreeGrafter"/>
</dbReference>
<dbReference type="Gene3D" id="1.10.10.10">
    <property type="entry name" value="Winged helix-like DNA-binding domain superfamily/Winged helix DNA-binding domain"/>
    <property type="match status" value="1"/>
</dbReference>
<feature type="region of interest" description="Disordered" evidence="3">
    <location>
        <begin position="49"/>
        <end position="228"/>
    </location>
</feature>
<proteinExistence type="predicted"/>